<dbReference type="PANTHER" id="PTHR43695:SF1">
    <property type="entry name" value="RHAMNOGALACTURONAN ACETYLESTERASE"/>
    <property type="match status" value="1"/>
</dbReference>
<dbReference type="InterPro" id="IPR036514">
    <property type="entry name" value="SGNH_hydro_sf"/>
</dbReference>
<dbReference type="Gene3D" id="3.40.50.1110">
    <property type="entry name" value="SGNH hydrolase"/>
    <property type="match status" value="1"/>
</dbReference>
<name>A0A6A6U7M5_9PEZI</name>
<keyword evidence="2 4" id="KW-0378">Hydrolase</keyword>
<evidence type="ECO:0000256" key="3">
    <source>
        <dbReference type="SAM" id="SignalP"/>
    </source>
</evidence>
<keyword evidence="3" id="KW-0732">Signal</keyword>
<protein>
    <submittedName>
        <fullName evidence="4">SGNH hydrolase</fullName>
    </submittedName>
</protein>
<evidence type="ECO:0000313" key="5">
    <source>
        <dbReference type="Proteomes" id="UP000799302"/>
    </source>
</evidence>
<dbReference type="InterPro" id="IPR037459">
    <property type="entry name" value="RhgT-like"/>
</dbReference>
<sequence>MLSYLALFLILQNASYFTNAATVYLCGDSTMAKGGQGIEGWGEHLGTFLTIPVQNKAIGGRSVRGFTNEGRFDAVAKVVQPGDTVVIEFGRNDGGTLKNDSRGQVPCPGDGTQTCEGKYKDQPVTVYTFPGYLARAGKAMTSKGAKVIFSAMLPHNIFWTSKPGAEPNLNPTPPKFVEYAKNAVLMVGPGASYVDHWDSTVKMYRELGKEKTYALFAKEADPIHTNAIGAKKTAESFVRAVLEAQDPLKGYVKKS</sequence>
<dbReference type="OrthoDB" id="2141316at2759"/>
<dbReference type="Pfam" id="PF00657">
    <property type="entry name" value="Lipase_GDSL"/>
    <property type="match status" value="1"/>
</dbReference>
<gene>
    <name evidence="4" type="ORF">BT63DRAFT_425469</name>
</gene>
<feature type="chain" id="PRO_5025673269" evidence="3">
    <location>
        <begin position="21"/>
        <end position="255"/>
    </location>
</feature>
<dbReference type="Proteomes" id="UP000799302">
    <property type="component" value="Unassembled WGS sequence"/>
</dbReference>
<evidence type="ECO:0000313" key="4">
    <source>
        <dbReference type="EMBL" id="KAF2668152.1"/>
    </source>
</evidence>
<dbReference type="EMBL" id="MU004236">
    <property type="protein sequence ID" value="KAF2668152.1"/>
    <property type="molecule type" value="Genomic_DNA"/>
</dbReference>
<evidence type="ECO:0000256" key="2">
    <source>
        <dbReference type="ARBA" id="ARBA00022801"/>
    </source>
</evidence>
<feature type="signal peptide" evidence="3">
    <location>
        <begin position="1"/>
        <end position="20"/>
    </location>
</feature>
<dbReference type="PANTHER" id="PTHR43695">
    <property type="entry name" value="PUTATIVE (AFU_ORTHOLOGUE AFUA_2G17250)-RELATED"/>
    <property type="match status" value="1"/>
</dbReference>
<organism evidence="4 5">
    <name type="scientific">Microthyrium microscopicum</name>
    <dbReference type="NCBI Taxonomy" id="703497"/>
    <lineage>
        <taxon>Eukaryota</taxon>
        <taxon>Fungi</taxon>
        <taxon>Dikarya</taxon>
        <taxon>Ascomycota</taxon>
        <taxon>Pezizomycotina</taxon>
        <taxon>Dothideomycetes</taxon>
        <taxon>Dothideomycetes incertae sedis</taxon>
        <taxon>Microthyriales</taxon>
        <taxon>Microthyriaceae</taxon>
        <taxon>Microthyrium</taxon>
    </lineage>
</organism>
<dbReference type="GO" id="GO:0016788">
    <property type="term" value="F:hydrolase activity, acting on ester bonds"/>
    <property type="evidence" value="ECO:0007669"/>
    <property type="project" value="InterPro"/>
</dbReference>
<keyword evidence="5" id="KW-1185">Reference proteome</keyword>
<dbReference type="SUPFAM" id="SSF52266">
    <property type="entry name" value="SGNH hydrolase"/>
    <property type="match status" value="1"/>
</dbReference>
<evidence type="ECO:0000256" key="1">
    <source>
        <dbReference type="ARBA" id="ARBA00008668"/>
    </source>
</evidence>
<reference evidence="4" key="1">
    <citation type="journal article" date="2020" name="Stud. Mycol.">
        <title>101 Dothideomycetes genomes: a test case for predicting lifestyles and emergence of pathogens.</title>
        <authorList>
            <person name="Haridas S."/>
            <person name="Albert R."/>
            <person name="Binder M."/>
            <person name="Bloem J."/>
            <person name="Labutti K."/>
            <person name="Salamov A."/>
            <person name="Andreopoulos B."/>
            <person name="Baker S."/>
            <person name="Barry K."/>
            <person name="Bills G."/>
            <person name="Bluhm B."/>
            <person name="Cannon C."/>
            <person name="Castanera R."/>
            <person name="Culley D."/>
            <person name="Daum C."/>
            <person name="Ezra D."/>
            <person name="Gonzalez J."/>
            <person name="Henrissat B."/>
            <person name="Kuo A."/>
            <person name="Liang C."/>
            <person name="Lipzen A."/>
            <person name="Lutzoni F."/>
            <person name="Magnuson J."/>
            <person name="Mondo S."/>
            <person name="Nolan M."/>
            <person name="Ohm R."/>
            <person name="Pangilinan J."/>
            <person name="Park H.-J."/>
            <person name="Ramirez L."/>
            <person name="Alfaro M."/>
            <person name="Sun H."/>
            <person name="Tritt A."/>
            <person name="Yoshinaga Y."/>
            <person name="Zwiers L.-H."/>
            <person name="Turgeon B."/>
            <person name="Goodwin S."/>
            <person name="Spatafora J."/>
            <person name="Crous P."/>
            <person name="Grigoriev I."/>
        </authorList>
    </citation>
    <scope>NUCLEOTIDE SEQUENCE</scope>
    <source>
        <strain evidence="4">CBS 115976</strain>
    </source>
</reference>
<accession>A0A6A6U7M5</accession>
<dbReference type="InterPro" id="IPR001087">
    <property type="entry name" value="GDSL"/>
</dbReference>
<proteinExistence type="inferred from homology"/>
<comment type="similarity">
    <text evidence="1">Belongs to the 'GDSL' lipolytic enzyme family.</text>
</comment>
<dbReference type="AlphaFoldDB" id="A0A6A6U7M5"/>